<feature type="compositionally biased region" description="Basic and acidic residues" evidence="14">
    <location>
        <begin position="945"/>
        <end position="954"/>
    </location>
</feature>
<keyword evidence="16" id="KW-0456">Lyase</keyword>
<dbReference type="InterPro" id="IPR010666">
    <property type="entry name" value="Znf_GRF"/>
</dbReference>
<keyword evidence="11" id="KW-0464">Manganese</keyword>
<dbReference type="GO" id="GO:0008081">
    <property type="term" value="F:phosphoric diester hydrolase activity"/>
    <property type="evidence" value="ECO:0007669"/>
    <property type="project" value="TreeGrafter"/>
</dbReference>
<evidence type="ECO:0000256" key="9">
    <source>
        <dbReference type="ARBA" id="ARBA00023242"/>
    </source>
</evidence>
<feature type="binding site" evidence="11">
    <location>
        <position position="45"/>
    </location>
    <ligand>
        <name>Mg(2+)</name>
        <dbReference type="ChEBI" id="CHEBI:18420"/>
        <label>1</label>
    </ligand>
</feature>
<feature type="active site" evidence="10">
    <location>
        <position position="159"/>
    </location>
</feature>
<dbReference type="PROSITE" id="PS00728">
    <property type="entry name" value="AP_NUCLEASE_F1_3"/>
    <property type="match status" value="1"/>
</dbReference>
<feature type="compositionally biased region" description="Polar residues" evidence="14">
    <location>
        <begin position="526"/>
        <end position="545"/>
    </location>
</feature>
<feature type="region of interest" description="Disordered" evidence="14">
    <location>
        <begin position="408"/>
        <end position="577"/>
    </location>
</feature>
<dbReference type="PANTHER" id="PTHR22748">
    <property type="entry name" value="AP ENDONUCLEASE"/>
    <property type="match status" value="1"/>
</dbReference>
<evidence type="ECO:0000256" key="8">
    <source>
        <dbReference type="ARBA" id="ARBA00022842"/>
    </source>
</evidence>
<dbReference type="InterPro" id="IPR005135">
    <property type="entry name" value="Endo/exonuclease/phosphatase"/>
</dbReference>
<feature type="region of interest" description="Disordered" evidence="14">
    <location>
        <begin position="891"/>
        <end position="954"/>
    </location>
</feature>
<keyword evidence="4 11" id="KW-0479">Metal-binding</keyword>
<dbReference type="Gene3D" id="3.60.10.10">
    <property type="entry name" value="Endonuclease/exonuclease/phosphatase"/>
    <property type="match status" value="1"/>
</dbReference>
<feature type="compositionally biased region" description="Low complexity" evidence="14">
    <location>
        <begin position="561"/>
        <end position="575"/>
    </location>
</feature>
<evidence type="ECO:0000256" key="4">
    <source>
        <dbReference type="ARBA" id="ARBA00022723"/>
    </source>
</evidence>
<dbReference type="FunFam" id="3.60.10.10:FF:000079">
    <property type="entry name" value="DNA-(apurinic or apyrimidinic site) lyase"/>
    <property type="match status" value="1"/>
</dbReference>
<feature type="site" description="Transition state stabilizer" evidence="12">
    <location>
        <position position="200"/>
    </location>
</feature>
<dbReference type="InterPro" id="IPR004808">
    <property type="entry name" value="AP_endonuc_1"/>
</dbReference>
<dbReference type="CDD" id="cd09088">
    <property type="entry name" value="Ape2-like_AP-endo"/>
    <property type="match status" value="1"/>
</dbReference>
<evidence type="ECO:0000256" key="2">
    <source>
        <dbReference type="ARBA" id="ARBA00007092"/>
    </source>
</evidence>
<dbReference type="GO" id="GO:0003906">
    <property type="term" value="F:DNA-(apurinic or apyrimidinic site) endonuclease activity"/>
    <property type="evidence" value="ECO:0007669"/>
    <property type="project" value="TreeGrafter"/>
</dbReference>
<feature type="active site" description="Proton donor/acceptor" evidence="10">
    <location>
        <position position="198"/>
    </location>
</feature>
<comment type="similarity">
    <text evidence="2">Belongs to the DNA repair enzymes AP/ExoA family.</text>
</comment>
<protein>
    <recommendedName>
        <fullName evidence="3">DNA-(apurinic or apyrimidinic site) endonuclease 2</fullName>
    </recommendedName>
</protein>
<feature type="binding site" evidence="11">
    <location>
        <position position="10"/>
    </location>
    <ligand>
        <name>Mg(2+)</name>
        <dbReference type="ChEBI" id="CHEBI:18420"/>
        <label>1</label>
    </ligand>
</feature>
<feature type="region of interest" description="Disordered" evidence="14">
    <location>
        <begin position="834"/>
        <end position="854"/>
    </location>
</feature>
<feature type="active site" description="Proton acceptor" evidence="10">
    <location>
        <position position="316"/>
    </location>
</feature>
<dbReference type="InterPro" id="IPR020847">
    <property type="entry name" value="AP_endonuclease_F1_BS"/>
</dbReference>
<evidence type="ECO:0000313" key="16">
    <source>
        <dbReference type="EMBL" id="ATA58107.1"/>
    </source>
</evidence>
<dbReference type="InterPro" id="IPR036691">
    <property type="entry name" value="Endo/exonu/phosph_ase_sf"/>
</dbReference>
<evidence type="ECO:0000256" key="12">
    <source>
        <dbReference type="PIRSR" id="PIRSR604808-3"/>
    </source>
</evidence>
<dbReference type="PROSITE" id="PS00726">
    <property type="entry name" value="AP_NUCLEASE_F1_1"/>
    <property type="match status" value="1"/>
</dbReference>
<dbReference type="GO" id="GO:0006284">
    <property type="term" value="P:base-excision repair"/>
    <property type="evidence" value="ECO:0007669"/>
    <property type="project" value="TreeGrafter"/>
</dbReference>
<dbReference type="PROSITE" id="PS51999">
    <property type="entry name" value="ZF_GRF"/>
    <property type="match status" value="1"/>
</dbReference>
<evidence type="ECO:0000256" key="1">
    <source>
        <dbReference type="ARBA" id="ARBA00001936"/>
    </source>
</evidence>
<feature type="compositionally biased region" description="Polar residues" evidence="14">
    <location>
        <begin position="442"/>
        <end position="453"/>
    </location>
</feature>
<evidence type="ECO:0000256" key="10">
    <source>
        <dbReference type="PIRSR" id="PIRSR604808-1"/>
    </source>
</evidence>
<feature type="binding site" evidence="11">
    <location>
        <position position="198"/>
    </location>
    <ligand>
        <name>Mg(2+)</name>
        <dbReference type="ChEBI" id="CHEBI:18420"/>
        <label>1</label>
    </ligand>
</feature>
<feature type="compositionally biased region" description="Polar residues" evidence="14">
    <location>
        <begin position="475"/>
        <end position="518"/>
    </location>
</feature>
<evidence type="ECO:0000256" key="6">
    <source>
        <dbReference type="ARBA" id="ARBA00022801"/>
    </source>
</evidence>
<evidence type="ECO:0000256" key="7">
    <source>
        <dbReference type="ARBA" id="ARBA00022833"/>
    </source>
</evidence>
<accession>A0A343JZP9</accession>
<keyword evidence="5 13" id="KW-0863">Zinc-finger</keyword>
<evidence type="ECO:0000256" key="13">
    <source>
        <dbReference type="PROSITE-ProRule" id="PRU01343"/>
    </source>
</evidence>
<feature type="binding site" evidence="11">
    <location>
        <position position="315"/>
    </location>
    <ligand>
        <name>Mg(2+)</name>
        <dbReference type="ChEBI" id="CHEBI:18420"/>
        <label>1</label>
    </ligand>
</feature>
<feature type="site" description="Important for catalytic activity" evidence="12">
    <location>
        <position position="290"/>
    </location>
</feature>
<dbReference type="PANTHER" id="PTHR22748:SF4">
    <property type="entry name" value="DNA-(APURINIC OR APYRIMIDINIC SITE) ENDONUCLEASE 2"/>
    <property type="match status" value="1"/>
</dbReference>
<keyword evidence="9" id="KW-0539">Nucleus</keyword>
<dbReference type="Pfam" id="PF03372">
    <property type="entry name" value="Exo_endo_phos"/>
    <property type="match status" value="1"/>
</dbReference>
<dbReference type="GO" id="GO:0005634">
    <property type="term" value="C:nucleus"/>
    <property type="evidence" value="ECO:0007669"/>
    <property type="project" value="TreeGrafter"/>
</dbReference>
<dbReference type="GO" id="GO:0008270">
    <property type="term" value="F:zinc ion binding"/>
    <property type="evidence" value="ECO:0007669"/>
    <property type="project" value="UniProtKB-KW"/>
</dbReference>
<evidence type="ECO:0000256" key="11">
    <source>
        <dbReference type="PIRSR" id="PIRSR604808-2"/>
    </source>
</evidence>
<evidence type="ECO:0000256" key="5">
    <source>
        <dbReference type="ARBA" id="ARBA00022771"/>
    </source>
</evidence>
<evidence type="ECO:0000256" key="14">
    <source>
        <dbReference type="SAM" id="MobiDB-lite"/>
    </source>
</evidence>
<keyword evidence="7" id="KW-0862">Zinc</keyword>
<keyword evidence="8 11" id="KW-0460">Magnesium</keyword>
<dbReference type="AlphaFoldDB" id="A0A343JZP9"/>
<feature type="binding site" evidence="11">
    <location>
        <position position="200"/>
    </location>
    <ligand>
        <name>Mg(2+)</name>
        <dbReference type="ChEBI" id="CHEBI:18420"/>
        <label>1</label>
    </ligand>
</feature>
<feature type="binding site" evidence="11">
    <location>
        <position position="316"/>
    </location>
    <ligand>
        <name>Mg(2+)</name>
        <dbReference type="ChEBI" id="CHEBI:18420"/>
        <label>1</label>
    </ligand>
</feature>
<sequence>MPPLRITTWNVNGIRNPFGYQPWRDKRTFDAMFDLLEADIVIMQELKIQRKDLRDDMVLVPGWDCFFSLPKHKKGYSGVAIYTRTAACAPLRAEEGVLGVLCPPGSSTPYRDLPADRHIGGYPTDEQIDAAGGVDPAALDAEGRCVALEFAAFVLLGVYSPANSNGLRDEFRHAFFSALDARVRNLARAGKRVVLCGDLNVSRGEIDTANAEESMRKEGISHDEYVSMGNRRIFNQMLEGGEVVLPRDEGREAPVLWDMTREFHPQRKGMYTHWEQKINARPGNFGARIDFVLCSLSMKEWVQSADIQEGLMGSDHCPVYAVLKQNVIVDGKEIKLSDLMNLPGMFENGERLRDWTLKDSPALSGRLLPEFDRRRSIKDMFSRKPANSQPTKNGQAAGEIVAIVDHSSTSSMSKQVQEKLGTDGGANTEELQQSQTSISSQLNGGSQPRSISSPEKKRPAAGPPPGRSNKKKKQSVSAQTQNSPVKGQQSLKGFFKPTTTLSRDESNISTKSVDSPSASPAPLLQEPTTDQRSTSAPLQREQVPSGSEGPDETSQHEPSTRASSALSRSSPSLSPNKQVIEGDTAVAAPPSPPFIDPIVSKESWDKLFTKPPAPRCEDHDEPCISLTTKKPGANCGRAFWICPRPNVHLEERLDWMRSTGRTGVWMYPEMEFSIPPVAHLERPRCAGKRRAAVATADDGCHHRRRHEHQLFLGGVKPAQPVPMLVAGAYRVKFGLVLRDVAFQSRFLLRCGLLYLECAPGLGERSIGRVARAEESRAEKPSSTIGVPIRVRANANTAASKAHSNLRDGRPEFVDAFAIVCARIRMARRPGVPGHQVDCSDGGYKEQRGHGERSTNMASVPFPRQSHVAMLESFLLLLSATFSFSAPLMSPSGMGARSQRGRDEDCCRDHFSKGDGYQTMQHEARQWDEKYDGPKADEKLRRRSAERKERQPARR</sequence>
<feature type="site" description="Interaction with DNA substrate" evidence="12">
    <location>
        <position position="316"/>
    </location>
</feature>
<feature type="compositionally biased region" description="Basic and acidic residues" evidence="14">
    <location>
        <begin position="899"/>
        <end position="912"/>
    </location>
</feature>
<feature type="compositionally biased region" description="Basic and acidic residues" evidence="14">
    <location>
        <begin position="921"/>
        <end position="939"/>
    </location>
</feature>
<reference evidence="16" key="1">
    <citation type="submission" date="2016-08" db="EMBL/GenBank/DDBJ databases">
        <title>Genomic insights into the mating strategies of species of the Botryosphaeriales.</title>
        <authorList>
            <person name="Nagel J.H."/>
        </authorList>
    </citation>
    <scope>NUCLEOTIDE SEQUENCE</scope>
    <source>
        <strain evidence="16">CMW14155</strain>
    </source>
</reference>
<dbReference type="EMBL" id="KX766047">
    <property type="protein sequence ID" value="ATA58107.1"/>
    <property type="molecule type" value="Genomic_DNA"/>
</dbReference>
<dbReference type="GO" id="GO:0003677">
    <property type="term" value="F:DNA binding"/>
    <property type="evidence" value="ECO:0007669"/>
    <property type="project" value="InterPro"/>
</dbReference>
<dbReference type="PROSITE" id="PS51435">
    <property type="entry name" value="AP_NUCLEASE_F1_4"/>
    <property type="match status" value="1"/>
</dbReference>
<proteinExistence type="inferred from homology"/>
<feature type="compositionally biased region" description="Basic and acidic residues" evidence="14">
    <location>
        <begin position="842"/>
        <end position="852"/>
    </location>
</feature>
<comment type="cofactor">
    <cofactor evidence="11">
        <name>Mg(2+)</name>
        <dbReference type="ChEBI" id="CHEBI:18420"/>
    </cofactor>
    <cofactor evidence="11">
        <name>Mn(2+)</name>
        <dbReference type="ChEBI" id="CHEBI:29035"/>
    </cofactor>
    <text evidence="11">Probably binds two magnesium or manganese ions per subunit.</text>
</comment>
<evidence type="ECO:0000259" key="15">
    <source>
        <dbReference type="PROSITE" id="PS51999"/>
    </source>
</evidence>
<dbReference type="GO" id="GO:0008311">
    <property type="term" value="F:double-stranded DNA 3'-5' DNA exonuclease activity"/>
    <property type="evidence" value="ECO:0007669"/>
    <property type="project" value="TreeGrafter"/>
</dbReference>
<dbReference type="InterPro" id="IPR020848">
    <property type="entry name" value="AP_endonuclease_F1_CS"/>
</dbReference>
<dbReference type="GO" id="GO:0016829">
    <property type="term" value="F:lyase activity"/>
    <property type="evidence" value="ECO:0007669"/>
    <property type="project" value="UniProtKB-KW"/>
</dbReference>
<keyword evidence="6" id="KW-0378">Hydrolase</keyword>
<feature type="compositionally biased region" description="Low complexity" evidence="14">
    <location>
        <begin position="432"/>
        <end position="441"/>
    </location>
</feature>
<feature type="domain" description="GRF-type" evidence="15">
    <location>
        <begin position="616"/>
        <end position="659"/>
    </location>
</feature>
<comment type="cofactor">
    <cofactor evidence="1">
        <name>Mn(2+)</name>
        <dbReference type="ChEBI" id="CHEBI:29035"/>
    </cofactor>
</comment>
<evidence type="ECO:0000256" key="3">
    <source>
        <dbReference type="ARBA" id="ARBA00013541"/>
    </source>
</evidence>
<name>A0A343JZP9_9PEZI</name>
<organism evidence="16">
    <name type="scientific">Neofusicoccum kwambonambiense</name>
    <dbReference type="NCBI Taxonomy" id="643001"/>
    <lineage>
        <taxon>Eukaryota</taxon>
        <taxon>Fungi</taxon>
        <taxon>Dikarya</taxon>
        <taxon>Ascomycota</taxon>
        <taxon>Pezizomycotina</taxon>
        <taxon>Dothideomycetes</taxon>
        <taxon>Dothideomycetes incertae sedis</taxon>
        <taxon>Botryosphaeriales</taxon>
        <taxon>Botryosphaeriaceae</taxon>
        <taxon>Neofusicoccum</taxon>
    </lineage>
</organism>
<dbReference type="SUPFAM" id="SSF56219">
    <property type="entry name" value="DNase I-like"/>
    <property type="match status" value="1"/>
</dbReference>